<evidence type="ECO:0000256" key="3">
    <source>
        <dbReference type="ARBA" id="ARBA00022692"/>
    </source>
</evidence>
<evidence type="ECO:0000256" key="1">
    <source>
        <dbReference type="ARBA" id="ARBA00004651"/>
    </source>
</evidence>
<proteinExistence type="predicted"/>
<dbReference type="Pfam" id="PF00873">
    <property type="entry name" value="ACR_tran"/>
    <property type="match status" value="1"/>
</dbReference>
<feature type="transmembrane region" description="Helical" evidence="6">
    <location>
        <begin position="214"/>
        <end position="231"/>
    </location>
</feature>
<gene>
    <name evidence="8" type="ORF">K5H97_26235</name>
</gene>
<dbReference type="PANTHER" id="PTHR33406">
    <property type="entry name" value="MEMBRANE PROTEIN MJ1562-RELATED"/>
    <property type="match status" value="1"/>
</dbReference>
<dbReference type="PROSITE" id="PS50156">
    <property type="entry name" value="SSD"/>
    <property type="match status" value="1"/>
</dbReference>
<accession>A0ABX9AYW3</accession>
<feature type="transmembrane region" description="Helical" evidence="6">
    <location>
        <begin position="718"/>
        <end position="742"/>
    </location>
</feature>
<feature type="transmembrane region" description="Helical" evidence="6">
    <location>
        <begin position="309"/>
        <end position="329"/>
    </location>
</feature>
<evidence type="ECO:0000313" key="9">
    <source>
        <dbReference type="Proteomes" id="UP000825591"/>
    </source>
</evidence>
<keyword evidence="5 6" id="KW-0472">Membrane</keyword>
<dbReference type="SUPFAM" id="SSF82866">
    <property type="entry name" value="Multidrug efflux transporter AcrB transmembrane domain"/>
    <property type="match status" value="2"/>
</dbReference>
<feature type="domain" description="SSD" evidence="7">
    <location>
        <begin position="252"/>
        <end position="363"/>
    </location>
</feature>
<dbReference type="PANTHER" id="PTHR33406:SF12">
    <property type="entry name" value="BLR2997 PROTEIN"/>
    <property type="match status" value="1"/>
</dbReference>
<evidence type="ECO:0000259" key="7">
    <source>
        <dbReference type="PROSITE" id="PS50156"/>
    </source>
</evidence>
<dbReference type="Gene3D" id="1.20.1640.10">
    <property type="entry name" value="Multidrug efflux transporter AcrB transmembrane domain"/>
    <property type="match status" value="2"/>
</dbReference>
<dbReference type="EMBL" id="CP081966">
    <property type="protein sequence ID" value="QZP26244.1"/>
    <property type="molecule type" value="Genomic_DNA"/>
</dbReference>
<organism evidence="8 9">
    <name type="scientific">Pseudomonas mosselii</name>
    <dbReference type="NCBI Taxonomy" id="78327"/>
    <lineage>
        <taxon>Bacteria</taxon>
        <taxon>Pseudomonadati</taxon>
        <taxon>Pseudomonadota</taxon>
        <taxon>Gammaproteobacteria</taxon>
        <taxon>Pseudomonadales</taxon>
        <taxon>Pseudomonadaceae</taxon>
        <taxon>Pseudomonas</taxon>
    </lineage>
</organism>
<keyword evidence="9" id="KW-1185">Reference proteome</keyword>
<feature type="transmembrane region" description="Helical" evidence="6">
    <location>
        <begin position="589"/>
        <end position="613"/>
    </location>
</feature>
<feature type="transmembrane region" description="Helical" evidence="6">
    <location>
        <begin position="341"/>
        <end position="361"/>
    </location>
</feature>
<evidence type="ECO:0000313" key="8">
    <source>
        <dbReference type="EMBL" id="QZP26244.1"/>
    </source>
</evidence>
<protein>
    <submittedName>
        <fullName evidence="8">MMPL family transporter</fullName>
    </submittedName>
</protein>
<dbReference type="RefSeq" id="WP_162175255.1">
    <property type="nucleotide sequence ID" value="NZ_CP081966.1"/>
</dbReference>
<feature type="transmembrane region" description="Helical" evidence="6">
    <location>
        <begin position="619"/>
        <end position="642"/>
    </location>
</feature>
<feature type="transmembrane region" description="Helical" evidence="6">
    <location>
        <begin position="16"/>
        <end position="33"/>
    </location>
</feature>
<evidence type="ECO:0000256" key="6">
    <source>
        <dbReference type="SAM" id="Phobius"/>
    </source>
</evidence>
<name>A0ABX9AYW3_9PSED</name>
<keyword evidence="3 6" id="KW-0812">Transmembrane</keyword>
<keyword evidence="2" id="KW-1003">Cell membrane</keyword>
<evidence type="ECO:0000256" key="2">
    <source>
        <dbReference type="ARBA" id="ARBA00022475"/>
    </source>
</evidence>
<comment type="subcellular location">
    <subcellularLocation>
        <location evidence="1">Cell membrane</location>
        <topology evidence="1">Multi-pass membrane protein</topology>
    </subcellularLocation>
</comment>
<evidence type="ECO:0000256" key="4">
    <source>
        <dbReference type="ARBA" id="ARBA00022989"/>
    </source>
</evidence>
<feature type="transmembrane region" description="Helical" evidence="6">
    <location>
        <begin position="690"/>
        <end position="711"/>
    </location>
</feature>
<dbReference type="InterPro" id="IPR004869">
    <property type="entry name" value="MMPL_dom"/>
</dbReference>
<keyword evidence="4 6" id="KW-1133">Transmembrane helix</keyword>
<evidence type="ECO:0000256" key="5">
    <source>
        <dbReference type="ARBA" id="ARBA00023136"/>
    </source>
</evidence>
<dbReference type="InterPro" id="IPR000731">
    <property type="entry name" value="SSD"/>
</dbReference>
<dbReference type="Proteomes" id="UP000825591">
    <property type="component" value="Chromosome"/>
</dbReference>
<dbReference type="Pfam" id="PF03176">
    <property type="entry name" value="MMPL"/>
    <property type="match status" value="1"/>
</dbReference>
<feature type="transmembrane region" description="Helical" evidence="6">
    <location>
        <begin position="237"/>
        <end position="255"/>
    </location>
</feature>
<feature type="transmembrane region" description="Helical" evidence="6">
    <location>
        <begin position="394"/>
        <end position="414"/>
    </location>
</feature>
<reference evidence="8 9" key="1">
    <citation type="submission" date="2021-08" db="EMBL/GenBank/DDBJ databases">
        <title>Bactericidal Effect of Pseudomonas oryziphila sp. nov., a novel Pseudomonas Species Against Xanthomonas oryzae Reduces Disease Severity of Bacterial Leaf Streak of Rice.</title>
        <authorList>
            <person name="Yang R."/>
            <person name="Li S."/>
            <person name="Li Y."/>
            <person name="Yan Y."/>
            <person name="Fang Y."/>
            <person name="Zou L."/>
            <person name="Chen G."/>
        </authorList>
    </citation>
    <scope>NUCLEOTIDE SEQUENCE [LARGE SCALE GENOMIC DNA]</scope>
    <source>
        <strain evidence="8 9">DSM 17497</strain>
    </source>
</reference>
<feature type="transmembrane region" description="Helical" evidence="6">
    <location>
        <begin position="267"/>
        <end position="285"/>
    </location>
</feature>
<dbReference type="InterPro" id="IPR050545">
    <property type="entry name" value="Mycobact_MmpL"/>
</dbReference>
<sequence length="763" mass="84468">MDAIVRFLINWRRLNALWVLIAVVAIAPGALELRFDASIDAFLPEGNTERQQYEAFKQRFGEDRMVVIALPPQALFSDQAMARLEAVTERFERLPEVAKATSIASVNIIHGQEQALDILPVAEALAQPMQYDRQRVLDKLRASPLYQRDLISPDGQVAAILIEIRSAAGEGKFERILASVAPIMQDSGFTLYHVAGEPVVEQQVTSDMWKDLKVFIPLTSLVLLVLLLAFLRNLGDVWVVMAVVTLCTALLLGSMGRLGLPMNAVTVGLPSIMMCVAVLDCLHLLDTHRQGLNDGLPVLEAARRSLRQNFVPCFLTSFTTAIGFLTLAVSEVAPIRSFGVIAALAAILAYVLSYLVMPFLLECASARRMRRSEHKHHARWVQRLAPLYRSPRTLPWLTVAVVVLALLPIGRLHVEASFLNFLDRSAPVKVSTDFVERELGGVSNLEISLRTQAKGGVLEPAALREIAALQDYLGRIPGVDKTLSVVDFLRDIHREMNGGDPRFQVLPDSREAAEQYVFTYSLAGPDHELTRFIDYDNQSTRVRVRLQQMPHAQLQQVLDQVNKYLDRQPSVFEHNLTSYSVMQSAMVKLLLDGMLWSILFAVACMLVAFYLLIRSWKVAAIAVVVNVMPLVVVFGVMGALGLSINVGTSMIGCIMFGLVVDSTLHCFYHARHAPAHLSAQQLVVMIFEDIGEALWTGALVLCAGFLVLGLGESYFTRLFGLFCALAIFVSLFCNAVGIPYLIHHFARRAEPSADVPGFALSER</sequence>
<dbReference type="InterPro" id="IPR001036">
    <property type="entry name" value="Acrflvin-R"/>
</dbReference>